<organism evidence="2 3">
    <name type="scientific">Zophobas morio</name>
    <dbReference type="NCBI Taxonomy" id="2755281"/>
    <lineage>
        <taxon>Eukaryota</taxon>
        <taxon>Metazoa</taxon>
        <taxon>Ecdysozoa</taxon>
        <taxon>Arthropoda</taxon>
        <taxon>Hexapoda</taxon>
        <taxon>Insecta</taxon>
        <taxon>Pterygota</taxon>
        <taxon>Neoptera</taxon>
        <taxon>Endopterygota</taxon>
        <taxon>Coleoptera</taxon>
        <taxon>Polyphaga</taxon>
        <taxon>Cucujiformia</taxon>
        <taxon>Tenebrionidae</taxon>
        <taxon>Zophobas</taxon>
    </lineage>
</organism>
<evidence type="ECO:0000256" key="1">
    <source>
        <dbReference type="SAM" id="MobiDB-lite"/>
    </source>
</evidence>
<protein>
    <submittedName>
        <fullName evidence="2">Uncharacterized protein</fullName>
    </submittedName>
</protein>
<dbReference type="Proteomes" id="UP001168821">
    <property type="component" value="Unassembled WGS sequence"/>
</dbReference>
<reference evidence="2" key="1">
    <citation type="journal article" date="2023" name="G3 (Bethesda)">
        <title>Whole genome assemblies of Zophobas morio and Tenebrio molitor.</title>
        <authorList>
            <person name="Kaur S."/>
            <person name="Stinson S.A."/>
            <person name="diCenzo G.C."/>
        </authorList>
    </citation>
    <scope>NUCLEOTIDE SEQUENCE</scope>
    <source>
        <strain evidence="2">QUZm001</strain>
    </source>
</reference>
<evidence type="ECO:0000313" key="3">
    <source>
        <dbReference type="Proteomes" id="UP001168821"/>
    </source>
</evidence>
<feature type="compositionally biased region" description="Basic and acidic residues" evidence="1">
    <location>
        <begin position="24"/>
        <end position="38"/>
    </location>
</feature>
<proteinExistence type="predicted"/>
<keyword evidence="3" id="KW-1185">Reference proteome</keyword>
<comment type="caution">
    <text evidence="2">The sequence shown here is derived from an EMBL/GenBank/DDBJ whole genome shotgun (WGS) entry which is preliminary data.</text>
</comment>
<sequence length="140" mass="15174">MQSDNVGSPFRRTAGDVAGSLPVTEERNKETNKEKLPSVHEMLGLKNGVANGRMKTCYDLSHNLVGFQAGDAGTTPIALLVCSMIHRPVEAAFAKERPASGSRDGFEKDLDCETSKTECGFKWRPPSGTRLFSRITSSAN</sequence>
<dbReference type="AlphaFoldDB" id="A0AA38MCG3"/>
<accession>A0AA38MCG3</accession>
<gene>
    <name evidence="2" type="ORF">Zmor_017716</name>
</gene>
<dbReference type="EMBL" id="JALNTZ010000005">
    <property type="protein sequence ID" value="KAJ3651695.1"/>
    <property type="molecule type" value="Genomic_DNA"/>
</dbReference>
<evidence type="ECO:0000313" key="2">
    <source>
        <dbReference type="EMBL" id="KAJ3651695.1"/>
    </source>
</evidence>
<feature type="region of interest" description="Disordered" evidence="1">
    <location>
        <begin position="1"/>
        <end position="39"/>
    </location>
</feature>
<name>A0AA38MCG3_9CUCU</name>